<dbReference type="Proteomes" id="UP000558460">
    <property type="component" value="Unassembled WGS sequence"/>
</dbReference>
<keyword evidence="2" id="KW-0328">Glycosyltransferase</keyword>
<dbReference type="InterPro" id="IPR002495">
    <property type="entry name" value="Glyco_trans_8"/>
</dbReference>
<dbReference type="OrthoDB" id="411524at2759"/>
<gene>
    <name evidence="5" type="primary">Glt8d2</name>
    <name evidence="5" type="ORF">HORVUL_R08314</name>
</gene>
<comment type="caution">
    <text evidence="5">The sequence shown here is derived from an EMBL/GenBank/DDBJ whole genome shotgun (WGS) entry which is preliminary data.</text>
</comment>
<proteinExistence type="inferred from homology"/>
<keyword evidence="4" id="KW-0812">Transmembrane</keyword>
<feature type="non-terminal residue" evidence="5">
    <location>
        <position position="259"/>
    </location>
</feature>
<accession>A0A7L3M411</accession>
<feature type="non-terminal residue" evidence="5">
    <location>
        <position position="1"/>
    </location>
</feature>
<dbReference type="InterPro" id="IPR029044">
    <property type="entry name" value="Nucleotide-diphossugar_trans"/>
</dbReference>
<evidence type="ECO:0000256" key="3">
    <source>
        <dbReference type="ARBA" id="ARBA00022679"/>
    </source>
</evidence>
<dbReference type="PANTHER" id="PTHR13778:SF2">
    <property type="entry name" value="GLYCOSYLTRANSFERASE 8 DOMAIN-CONTAINING PROTEIN 2"/>
    <property type="match status" value="1"/>
</dbReference>
<evidence type="ECO:0000313" key="5">
    <source>
        <dbReference type="EMBL" id="NXU60581.1"/>
    </source>
</evidence>
<evidence type="ECO:0000256" key="4">
    <source>
        <dbReference type="SAM" id="Phobius"/>
    </source>
</evidence>
<name>A0A7L3M411_9PASS</name>
<reference evidence="5 6" key="1">
    <citation type="submission" date="2019-09" db="EMBL/GenBank/DDBJ databases">
        <title>Bird 10,000 Genomes (B10K) Project - Family phase.</title>
        <authorList>
            <person name="Zhang G."/>
        </authorList>
    </citation>
    <scope>NUCLEOTIDE SEQUENCE [LARGE SCALE GENOMIC DNA]</scope>
    <source>
        <strain evidence="5">B10K-DU-029-69</strain>
        <tissue evidence="5">Muscle</tissue>
    </source>
</reference>
<keyword evidence="3" id="KW-0808">Transferase</keyword>
<dbReference type="GO" id="GO:0008194">
    <property type="term" value="F:UDP-glycosyltransferase activity"/>
    <property type="evidence" value="ECO:0007669"/>
    <property type="project" value="UniProtKB-ARBA"/>
</dbReference>
<dbReference type="Pfam" id="PF01501">
    <property type="entry name" value="Glyco_transf_8"/>
    <property type="match status" value="1"/>
</dbReference>
<evidence type="ECO:0000313" key="6">
    <source>
        <dbReference type="Proteomes" id="UP000558460"/>
    </source>
</evidence>
<dbReference type="EMBL" id="VZUA01007858">
    <property type="protein sequence ID" value="NXU60581.1"/>
    <property type="molecule type" value="Genomic_DNA"/>
</dbReference>
<dbReference type="InterPro" id="IPR050748">
    <property type="entry name" value="Glycosyltrans_8_dom-fam"/>
</dbReference>
<dbReference type="SUPFAM" id="SSF53448">
    <property type="entry name" value="Nucleotide-diphospho-sugar transferases"/>
    <property type="match status" value="1"/>
</dbReference>
<evidence type="ECO:0000256" key="1">
    <source>
        <dbReference type="ARBA" id="ARBA00006351"/>
    </source>
</evidence>
<dbReference type="PANTHER" id="PTHR13778">
    <property type="entry name" value="GLYCOSYLTRANSFERASE 8 DOMAIN-CONTAINING PROTEIN"/>
    <property type="match status" value="1"/>
</dbReference>
<dbReference type="AlphaFoldDB" id="A0A7L3M411"/>
<comment type="similarity">
    <text evidence="1">Belongs to the glycosyltransferase 8 family.</text>
</comment>
<feature type="transmembrane region" description="Helical" evidence="4">
    <location>
        <begin position="82"/>
        <end position="106"/>
    </location>
</feature>
<keyword evidence="4" id="KW-1133">Transmembrane helix</keyword>
<keyword evidence="6" id="KW-1185">Reference proteome</keyword>
<sequence>HHRKWIENSKLKEIKFKVVEFNPMVLKGKIRQDASRPELLQPLNFVRFYLPLLIQKHEKVIYLDDDVIVQGRLLCEKHSPTWMFPVAVSAFWFCCSVCPPWAAAIFNPLKGSRSSFRLQFHEQLKLSPPLPCHPSLHLCSPALGSLFPWGCQLMVIVELQDKGAHTNQTCEKKKSPEFSSLYSVFCYQNLHFSNFFFKCTHAGWSPDARYSEQFLQEAKLLHWNGRYKPWDYPSVHTDLWENWFIPDPSGKFKLTRPDS</sequence>
<organism evidence="5 6">
    <name type="scientific">Horornis vulcanius</name>
    <dbReference type="NCBI Taxonomy" id="2585811"/>
    <lineage>
        <taxon>Eukaryota</taxon>
        <taxon>Metazoa</taxon>
        <taxon>Chordata</taxon>
        <taxon>Craniata</taxon>
        <taxon>Vertebrata</taxon>
        <taxon>Euteleostomi</taxon>
        <taxon>Archelosauria</taxon>
        <taxon>Archosauria</taxon>
        <taxon>Dinosauria</taxon>
        <taxon>Saurischia</taxon>
        <taxon>Theropoda</taxon>
        <taxon>Coelurosauria</taxon>
        <taxon>Aves</taxon>
        <taxon>Neognathae</taxon>
        <taxon>Neoaves</taxon>
        <taxon>Telluraves</taxon>
        <taxon>Australaves</taxon>
        <taxon>Passeriformes</taxon>
        <taxon>Sylvioidea</taxon>
        <taxon>Scotocercidae</taxon>
        <taxon>Horornis</taxon>
    </lineage>
</organism>
<evidence type="ECO:0000256" key="2">
    <source>
        <dbReference type="ARBA" id="ARBA00022676"/>
    </source>
</evidence>
<protein>
    <submittedName>
        <fullName evidence="5">GL8D2 protein</fullName>
    </submittedName>
</protein>
<dbReference type="Gene3D" id="3.90.550.10">
    <property type="entry name" value="Spore Coat Polysaccharide Biosynthesis Protein SpsA, Chain A"/>
    <property type="match status" value="1"/>
</dbReference>
<dbReference type="GO" id="GO:0005794">
    <property type="term" value="C:Golgi apparatus"/>
    <property type="evidence" value="ECO:0007669"/>
    <property type="project" value="TreeGrafter"/>
</dbReference>
<keyword evidence="4" id="KW-0472">Membrane</keyword>